<sequence length="910" mass="102554">MRCNMDIKFVGSGEDAKAVIYYITNYITKTQLKTHVAYAALELATRKLGEYNPKEDDITVRAKRLLQKCAYSILSHQELSGQQVASYLMDYGDHYTSHKYQQLFWTSFENFIEREQPSPECAPGGFVPSSRWNRVSEDGQLELSSEGSVSDSDSDTNSEADLYDSRNDEVTISRDPNSGHLIAKVQQVVDYQLRPEEIGYMNVWDYIKVAQKVPAQKDDEALSEDGNELDLGEDDAQGTTEEEVSTLFARIFSDSSSDKRNGSKRRGPKPNPRYQFLPNHPEHRYSEIKLRCGKDARVPVPIGPALPRRDCPEVYERYCRLMLILFKPWRHAEDLRSGTQKWSEAFSEFQNTCDPQYLAIMRNMQILHECKDSGNDHFERMRMIRRSRRSHNSAARVTDDFGPEDVDEMLNHIRSIAMSSSAHAIAQRQNLGLCMDYVDDLGIFTGTQEDSNMVIAESPINIVEVTPDFLQAEDIWKQTYENRRAAALKQWSSVETPNASKTRGRINEHRVNDGSTLREALEDQPQTTLEASVRRDMPIDPQNFHEKIDDIVHQFTLNTEQKRAFRIIAEHSLDPSQSQLKMYLGGAGGTGKSRVIQALTTFFNETRQSRRFRLASYTGVAAKNIEGMTIHSALCLNQRKKGTISNKAKQDLMSLWTGVDYLFIDEVSMIGCAFLAEISDALTHAKGKNVPFGGINIILAGDFAQLPPVGQVRLAVRMNARELKPTTSRGQANIAGKLLWNSIDTVVILKDVMRQAGSENANEFTDLLARLREGRSTAADYMLLNNRLIENVKPDMSQWLTAPIIVSDNLTKDALNAKAAAEFARKSGQPLHWYYTTDTHHGQPISDPELKEFLETSVGANHTQQRMGRIPLVVGMPVMICQNYDVEGGIVNGCIDEASSQGRVNGNGYT</sequence>
<feature type="compositionally biased region" description="Acidic residues" evidence="2">
    <location>
        <begin position="152"/>
        <end position="162"/>
    </location>
</feature>
<dbReference type="EMBL" id="JAACJK010000061">
    <property type="protein sequence ID" value="KAF5335555.1"/>
    <property type="molecule type" value="Genomic_DNA"/>
</dbReference>
<dbReference type="Pfam" id="PF05970">
    <property type="entry name" value="PIF1"/>
    <property type="match status" value="1"/>
</dbReference>
<accession>A0A8H5C5L5</accession>
<feature type="region of interest" description="Disordered" evidence="2">
    <location>
        <begin position="217"/>
        <end position="242"/>
    </location>
</feature>
<organism evidence="4 5">
    <name type="scientific">Ephemerocybe angulata</name>
    <dbReference type="NCBI Taxonomy" id="980116"/>
    <lineage>
        <taxon>Eukaryota</taxon>
        <taxon>Fungi</taxon>
        <taxon>Dikarya</taxon>
        <taxon>Basidiomycota</taxon>
        <taxon>Agaricomycotina</taxon>
        <taxon>Agaricomycetes</taxon>
        <taxon>Agaricomycetidae</taxon>
        <taxon>Agaricales</taxon>
        <taxon>Agaricineae</taxon>
        <taxon>Psathyrellaceae</taxon>
        <taxon>Ephemerocybe</taxon>
    </lineage>
</organism>
<comment type="cofactor">
    <cofactor evidence="1">
        <name>Mg(2+)</name>
        <dbReference type="ChEBI" id="CHEBI:18420"/>
    </cofactor>
</comment>
<name>A0A8H5C5L5_9AGAR</name>
<proteinExistence type="inferred from homology"/>
<keyword evidence="1" id="KW-0547">Nucleotide-binding</keyword>
<comment type="caution">
    <text evidence="4">The sequence shown here is derived from an EMBL/GenBank/DDBJ whole genome shotgun (WGS) entry which is preliminary data.</text>
</comment>
<keyword evidence="1" id="KW-0067">ATP-binding</keyword>
<comment type="similarity">
    <text evidence="1">Belongs to the helicase family.</text>
</comment>
<dbReference type="GO" id="GO:0016787">
    <property type="term" value="F:hydrolase activity"/>
    <property type="evidence" value="ECO:0007669"/>
    <property type="project" value="UniProtKB-KW"/>
</dbReference>
<reference evidence="4 5" key="1">
    <citation type="journal article" date="2020" name="ISME J.">
        <title>Uncovering the hidden diversity of litter-decomposition mechanisms in mushroom-forming fungi.</title>
        <authorList>
            <person name="Floudas D."/>
            <person name="Bentzer J."/>
            <person name="Ahren D."/>
            <person name="Johansson T."/>
            <person name="Persson P."/>
            <person name="Tunlid A."/>
        </authorList>
    </citation>
    <scope>NUCLEOTIDE SEQUENCE [LARGE SCALE GENOMIC DNA]</scope>
    <source>
        <strain evidence="4 5">CBS 175.51</strain>
    </source>
</reference>
<dbReference type="InterPro" id="IPR051055">
    <property type="entry name" value="PIF1_helicase"/>
</dbReference>
<feature type="region of interest" description="Disordered" evidence="2">
    <location>
        <begin position="139"/>
        <end position="175"/>
    </location>
</feature>
<dbReference type="EC" id="5.6.2.3" evidence="1"/>
<dbReference type="GO" id="GO:0006281">
    <property type="term" value="P:DNA repair"/>
    <property type="evidence" value="ECO:0007669"/>
    <property type="project" value="UniProtKB-KW"/>
</dbReference>
<comment type="catalytic activity">
    <reaction evidence="1">
        <text>ATP + H2O = ADP + phosphate + H(+)</text>
        <dbReference type="Rhea" id="RHEA:13065"/>
        <dbReference type="ChEBI" id="CHEBI:15377"/>
        <dbReference type="ChEBI" id="CHEBI:15378"/>
        <dbReference type="ChEBI" id="CHEBI:30616"/>
        <dbReference type="ChEBI" id="CHEBI:43474"/>
        <dbReference type="ChEBI" id="CHEBI:456216"/>
        <dbReference type="EC" id="5.6.2.3"/>
    </reaction>
</comment>
<feature type="compositionally biased region" description="Acidic residues" evidence="2">
    <location>
        <begin position="221"/>
        <end position="242"/>
    </location>
</feature>
<dbReference type="InterPro" id="IPR027417">
    <property type="entry name" value="P-loop_NTPase"/>
</dbReference>
<gene>
    <name evidence="4" type="ORF">D9611_012211</name>
</gene>
<dbReference type="AlphaFoldDB" id="A0A8H5C5L5"/>
<dbReference type="GO" id="GO:0043139">
    <property type="term" value="F:5'-3' DNA helicase activity"/>
    <property type="evidence" value="ECO:0007669"/>
    <property type="project" value="UniProtKB-EC"/>
</dbReference>
<dbReference type="Gene3D" id="3.40.50.300">
    <property type="entry name" value="P-loop containing nucleotide triphosphate hydrolases"/>
    <property type="match status" value="1"/>
</dbReference>
<keyword evidence="1" id="KW-0233">DNA recombination</keyword>
<evidence type="ECO:0000259" key="3">
    <source>
        <dbReference type="Pfam" id="PF05970"/>
    </source>
</evidence>
<dbReference type="InterPro" id="IPR010285">
    <property type="entry name" value="DNA_helicase_pif1-like_DEAD"/>
</dbReference>
<dbReference type="PANTHER" id="PTHR47642:SF5">
    <property type="entry name" value="ATP-DEPENDENT DNA HELICASE"/>
    <property type="match status" value="1"/>
</dbReference>
<keyword evidence="5" id="KW-1185">Reference proteome</keyword>
<dbReference type="GO" id="GO:0005524">
    <property type="term" value="F:ATP binding"/>
    <property type="evidence" value="ECO:0007669"/>
    <property type="project" value="UniProtKB-KW"/>
</dbReference>
<feature type="region of interest" description="Disordered" evidence="2">
    <location>
        <begin position="494"/>
        <end position="534"/>
    </location>
</feature>
<evidence type="ECO:0000313" key="5">
    <source>
        <dbReference type="Proteomes" id="UP000541558"/>
    </source>
</evidence>
<evidence type="ECO:0000256" key="2">
    <source>
        <dbReference type="SAM" id="MobiDB-lite"/>
    </source>
</evidence>
<evidence type="ECO:0000313" key="4">
    <source>
        <dbReference type="EMBL" id="KAF5335555.1"/>
    </source>
</evidence>
<dbReference type="OrthoDB" id="3267861at2759"/>
<dbReference type="SUPFAM" id="SSF52540">
    <property type="entry name" value="P-loop containing nucleoside triphosphate hydrolases"/>
    <property type="match status" value="2"/>
</dbReference>
<keyword evidence="1" id="KW-0234">DNA repair</keyword>
<feature type="region of interest" description="Disordered" evidence="2">
    <location>
        <begin position="255"/>
        <end position="279"/>
    </location>
</feature>
<dbReference type="GO" id="GO:0006310">
    <property type="term" value="P:DNA recombination"/>
    <property type="evidence" value="ECO:0007669"/>
    <property type="project" value="UniProtKB-KW"/>
</dbReference>
<dbReference type="PANTHER" id="PTHR47642">
    <property type="entry name" value="ATP-DEPENDENT DNA HELICASE"/>
    <property type="match status" value="1"/>
</dbReference>
<keyword evidence="1" id="KW-0227">DNA damage</keyword>
<feature type="compositionally biased region" description="Basic and acidic residues" evidence="2">
    <location>
        <begin position="163"/>
        <end position="172"/>
    </location>
</feature>
<dbReference type="GO" id="GO:0000723">
    <property type="term" value="P:telomere maintenance"/>
    <property type="evidence" value="ECO:0007669"/>
    <property type="project" value="InterPro"/>
</dbReference>
<feature type="domain" description="DNA helicase Pif1-like DEAD-box helicase" evidence="3">
    <location>
        <begin position="557"/>
        <end position="778"/>
    </location>
</feature>
<keyword evidence="1" id="KW-0378">Hydrolase</keyword>
<protein>
    <recommendedName>
        <fullName evidence="1">ATP-dependent DNA helicase</fullName>
        <ecNumber evidence="1">5.6.2.3</ecNumber>
    </recommendedName>
</protein>
<evidence type="ECO:0000256" key="1">
    <source>
        <dbReference type="RuleBase" id="RU363044"/>
    </source>
</evidence>
<dbReference type="Proteomes" id="UP000541558">
    <property type="component" value="Unassembled WGS sequence"/>
</dbReference>
<keyword evidence="1" id="KW-0347">Helicase</keyword>